<evidence type="ECO:0000313" key="1">
    <source>
        <dbReference type="EMBL" id="DAD94449.1"/>
    </source>
</evidence>
<proteinExistence type="predicted"/>
<dbReference type="EMBL" id="BK015176">
    <property type="protein sequence ID" value="DAD94449.1"/>
    <property type="molecule type" value="Genomic_DNA"/>
</dbReference>
<reference evidence="1" key="1">
    <citation type="journal article" date="2021" name="Proc. Natl. Acad. Sci. U.S.A.">
        <title>A Catalog of Tens of Thousands of Viruses from Human Metagenomes Reveals Hidden Associations with Chronic Diseases.</title>
        <authorList>
            <person name="Tisza M.J."/>
            <person name="Buck C.B."/>
        </authorList>
    </citation>
    <scope>NUCLEOTIDE SEQUENCE</scope>
    <source>
        <strain evidence="1">CttFh17</strain>
    </source>
</reference>
<sequence>MEILGNKLKRFFDIVDDPPNDAEITYAGNRYEVWEVSEDLFNKMCDMSKEEFIKLAGGEAWWRQSDGSVLGVPDTKFIINGEETDSNIPMPEVQSPKNVIPSASEANKMTNNAIDSCTTQQLTELSKLIRDAIADGKFSICEDGYLKPEIRKKLEGLGYKVETGTQYNESYYSISWRKTK</sequence>
<protein>
    <submittedName>
        <fullName evidence="1">Uncharacterized protein</fullName>
    </submittedName>
</protein>
<organism evidence="1">
    <name type="scientific">Siphoviridae sp. cttFh17</name>
    <dbReference type="NCBI Taxonomy" id="2826491"/>
    <lineage>
        <taxon>Viruses</taxon>
        <taxon>Duplodnaviria</taxon>
        <taxon>Heunggongvirae</taxon>
        <taxon>Uroviricota</taxon>
        <taxon>Caudoviricetes</taxon>
    </lineage>
</organism>
<accession>A0A8S5NIE4</accession>
<name>A0A8S5NIE4_9CAUD</name>